<dbReference type="Proteomes" id="UP000682733">
    <property type="component" value="Unassembled WGS sequence"/>
</dbReference>
<feature type="compositionally biased region" description="Polar residues" evidence="1">
    <location>
        <begin position="227"/>
        <end position="240"/>
    </location>
</feature>
<dbReference type="EMBL" id="CAJNOQ010002685">
    <property type="protein sequence ID" value="CAF0972887.1"/>
    <property type="molecule type" value="Genomic_DNA"/>
</dbReference>
<dbReference type="EMBL" id="CAJNOK010001007">
    <property type="protein sequence ID" value="CAF0787881.1"/>
    <property type="molecule type" value="Genomic_DNA"/>
</dbReference>
<gene>
    <name evidence="3" type="ORF">GPM918_LOCUS12332</name>
    <name evidence="2" type="ORF">OVA965_LOCUS3976</name>
    <name evidence="5" type="ORF">SRO942_LOCUS12333</name>
    <name evidence="4" type="ORF">TMI583_LOCUS3974</name>
</gene>
<keyword evidence="6" id="KW-1185">Reference proteome</keyword>
<evidence type="ECO:0000313" key="6">
    <source>
        <dbReference type="Proteomes" id="UP000663829"/>
    </source>
</evidence>
<dbReference type="Proteomes" id="UP000663829">
    <property type="component" value="Unassembled WGS sequence"/>
</dbReference>
<feature type="region of interest" description="Disordered" evidence="1">
    <location>
        <begin position="82"/>
        <end position="143"/>
    </location>
</feature>
<accession>A0A814ELK8</accession>
<dbReference type="AlphaFoldDB" id="A0A814ELK8"/>
<proteinExistence type="predicted"/>
<evidence type="ECO:0000313" key="5">
    <source>
        <dbReference type="EMBL" id="CAF3745824.1"/>
    </source>
</evidence>
<protein>
    <submittedName>
        <fullName evidence="3">Uncharacterized protein</fullName>
    </submittedName>
</protein>
<feature type="region of interest" description="Disordered" evidence="1">
    <location>
        <begin position="299"/>
        <end position="323"/>
    </location>
</feature>
<dbReference type="EMBL" id="CAJOBA010001007">
    <property type="protein sequence ID" value="CAF3570255.1"/>
    <property type="molecule type" value="Genomic_DNA"/>
</dbReference>
<dbReference type="Proteomes" id="UP000677228">
    <property type="component" value="Unassembled WGS sequence"/>
</dbReference>
<feature type="compositionally biased region" description="Low complexity" evidence="1">
    <location>
        <begin position="313"/>
        <end position="323"/>
    </location>
</feature>
<dbReference type="EMBL" id="CAJOBC010002685">
    <property type="protein sequence ID" value="CAF3745824.1"/>
    <property type="molecule type" value="Genomic_DNA"/>
</dbReference>
<feature type="region of interest" description="Disordered" evidence="1">
    <location>
        <begin position="198"/>
        <end position="240"/>
    </location>
</feature>
<feature type="region of interest" description="Disordered" evidence="1">
    <location>
        <begin position="1"/>
        <end position="24"/>
    </location>
</feature>
<feature type="compositionally biased region" description="Polar residues" evidence="1">
    <location>
        <begin position="1"/>
        <end position="15"/>
    </location>
</feature>
<name>A0A814ELK8_9BILA</name>
<evidence type="ECO:0000313" key="2">
    <source>
        <dbReference type="EMBL" id="CAF0787881.1"/>
    </source>
</evidence>
<comment type="caution">
    <text evidence="3">The sequence shown here is derived from an EMBL/GenBank/DDBJ whole genome shotgun (WGS) entry which is preliminary data.</text>
</comment>
<evidence type="ECO:0000256" key="1">
    <source>
        <dbReference type="SAM" id="MobiDB-lite"/>
    </source>
</evidence>
<reference evidence="3" key="1">
    <citation type="submission" date="2021-02" db="EMBL/GenBank/DDBJ databases">
        <authorList>
            <person name="Nowell W R."/>
        </authorList>
    </citation>
    <scope>NUCLEOTIDE SEQUENCE</scope>
</reference>
<dbReference type="Proteomes" id="UP000681722">
    <property type="component" value="Unassembled WGS sequence"/>
</dbReference>
<organism evidence="3 6">
    <name type="scientific">Didymodactylos carnosus</name>
    <dbReference type="NCBI Taxonomy" id="1234261"/>
    <lineage>
        <taxon>Eukaryota</taxon>
        <taxon>Metazoa</taxon>
        <taxon>Spiralia</taxon>
        <taxon>Gnathifera</taxon>
        <taxon>Rotifera</taxon>
        <taxon>Eurotatoria</taxon>
        <taxon>Bdelloidea</taxon>
        <taxon>Philodinida</taxon>
        <taxon>Philodinidae</taxon>
        <taxon>Didymodactylos</taxon>
    </lineage>
</organism>
<evidence type="ECO:0000313" key="4">
    <source>
        <dbReference type="EMBL" id="CAF3570255.1"/>
    </source>
</evidence>
<evidence type="ECO:0000313" key="3">
    <source>
        <dbReference type="EMBL" id="CAF0972887.1"/>
    </source>
</evidence>
<sequence>MATYPSDYQSYNYHHNSTHDTEPWNYVYVQEEEELEEHKSDDEELDQLRQAALQTLQNKKKNHPSILSSRKYSRHYYSRSRSCSSISSSGTSCSTSSDSRSSYTSRSSSRSTYHHGKDRDYRFDPPASGVQMNDSANDVDEREFKQSDYLQGTEFISDDEDGVQPRQQIVLTEQPHVQDDTFILHCQIQQDEDLLLDDTQQQQQQHYSNDRHRTRPSSARSKDEKPQPSQTASLLSDSTPTAVTVHINSSNFDLRQLIKNRHRPITPLPSEEIQQVESTPSSDRLVQIIPTRKSISVEVNNNKRKRSVHERLSSSSTLTTKRK</sequence>
<feature type="compositionally biased region" description="Low complexity" evidence="1">
    <location>
        <begin position="82"/>
        <end position="111"/>
    </location>
</feature>